<dbReference type="EMBL" id="LT630003">
    <property type="protein sequence ID" value="SET87711.1"/>
    <property type="molecule type" value="Genomic_DNA"/>
</dbReference>
<evidence type="ECO:0000256" key="1">
    <source>
        <dbReference type="ARBA" id="ARBA00010062"/>
    </source>
</evidence>
<evidence type="ECO:0000313" key="5">
    <source>
        <dbReference type="EMBL" id="SET87711.1"/>
    </source>
</evidence>
<keyword evidence="6" id="KW-1185">Reference proteome</keyword>
<dbReference type="PANTHER" id="PTHR30483:SF6">
    <property type="entry name" value="PERIPLASMIC BINDING PROTEIN OF ABC TRANSPORTER FOR NATURAL AMINO ACIDS"/>
    <property type="match status" value="1"/>
</dbReference>
<dbReference type="Gene3D" id="3.40.50.2300">
    <property type="match status" value="2"/>
</dbReference>
<proteinExistence type="inferred from homology"/>
<feature type="domain" description="Leucine-binding protein" evidence="4">
    <location>
        <begin position="38"/>
        <end position="381"/>
    </location>
</feature>
<accession>A0ABY1CAZ8</accession>
<name>A0ABY1CAZ8_9FIRM</name>
<evidence type="ECO:0000256" key="3">
    <source>
        <dbReference type="SAM" id="SignalP"/>
    </source>
</evidence>
<dbReference type="PROSITE" id="PS51257">
    <property type="entry name" value="PROKAR_LIPOPROTEIN"/>
    <property type="match status" value="1"/>
</dbReference>
<keyword evidence="2 3" id="KW-0732">Signal</keyword>
<dbReference type="Pfam" id="PF13458">
    <property type="entry name" value="Peripla_BP_6"/>
    <property type="match status" value="1"/>
</dbReference>
<evidence type="ECO:0000259" key="4">
    <source>
        <dbReference type="Pfam" id="PF13458"/>
    </source>
</evidence>
<gene>
    <name evidence="5" type="ORF">SAMN02745906_2640</name>
</gene>
<feature type="signal peptide" evidence="3">
    <location>
        <begin position="1"/>
        <end position="21"/>
    </location>
</feature>
<dbReference type="SUPFAM" id="SSF53822">
    <property type="entry name" value="Periplasmic binding protein-like I"/>
    <property type="match status" value="1"/>
</dbReference>
<comment type="similarity">
    <text evidence="1">Belongs to the leucine-binding protein family.</text>
</comment>
<dbReference type="InterPro" id="IPR028081">
    <property type="entry name" value="Leu-bd"/>
</dbReference>
<evidence type="ECO:0000313" key="6">
    <source>
        <dbReference type="Proteomes" id="UP000198970"/>
    </source>
</evidence>
<dbReference type="Proteomes" id="UP000198970">
    <property type="component" value="Chromosome I"/>
</dbReference>
<dbReference type="CDD" id="cd06347">
    <property type="entry name" value="PBP1_ABC_LivK_ligand_binding-like"/>
    <property type="match status" value="1"/>
</dbReference>
<sequence length="392" mass="40989">MKLKKVFAITLAACLSASMVAGCSTGSSSSASGGEKVVKIGVFEPTTGENGGGGFQELLGMRYAKQTHPTVKIGGEEYKVELVEVDNKSDKTEAVNAAQKLVSEKVSVVLGSYGSGVSIAAGQIFADAKIPAIGASCTNPQVTQGNDFYFRVCFLDPFQGTVMANYANDNGAKTAAVITQLGDDYSSGLGSFFKTAFTGLGGNIVSEEQFQTNQTDFKAILTNIKAQNPDIIFAPSSITTAPLIIKQARELGITATIAAGDTWENSTIIENAGSSAQGVVLSTFFDEAEPANEEAAAFISGFKAYLKENKQDEIIPAVSALGYDSYLCAIKAIETAGSTDGTAIRDALKGVSIDGVTGSISFDENGDAKKDMAFIKTIDNGKFKFLTTTTVK</sequence>
<feature type="chain" id="PRO_5047428516" evidence="3">
    <location>
        <begin position="22"/>
        <end position="392"/>
    </location>
</feature>
<dbReference type="InterPro" id="IPR028082">
    <property type="entry name" value="Peripla_BP_I"/>
</dbReference>
<dbReference type="PANTHER" id="PTHR30483">
    <property type="entry name" value="LEUCINE-SPECIFIC-BINDING PROTEIN"/>
    <property type="match status" value="1"/>
</dbReference>
<organism evidence="5 6">
    <name type="scientific">Lacrimispora sphenoides JCM 1415</name>
    <dbReference type="NCBI Taxonomy" id="1297793"/>
    <lineage>
        <taxon>Bacteria</taxon>
        <taxon>Bacillati</taxon>
        <taxon>Bacillota</taxon>
        <taxon>Clostridia</taxon>
        <taxon>Lachnospirales</taxon>
        <taxon>Lachnospiraceae</taxon>
        <taxon>Lacrimispora</taxon>
    </lineage>
</organism>
<dbReference type="RefSeq" id="WP_100042563.1">
    <property type="nucleotide sequence ID" value="NZ_LT630003.1"/>
</dbReference>
<evidence type="ECO:0000256" key="2">
    <source>
        <dbReference type="ARBA" id="ARBA00022729"/>
    </source>
</evidence>
<reference evidence="5 6" key="1">
    <citation type="submission" date="2016-10" db="EMBL/GenBank/DDBJ databases">
        <authorList>
            <person name="Varghese N."/>
            <person name="Submissions S."/>
        </authorList>
    </citation>
    <scope>NUCLEOTIDE SEQUENCE [LARGE SCALE GENOMIC DNA]</scope>
    <source>
        <strain evidence="5 6">ATCC 19403</strain>
    </source>
</reference>
<dbReference type="InterPro" id="IPR051010">
    <property type="entry name" value="BCAA_transport"/>
</dbReference>
<protein>
    <submittedName>
        <fullName evidence="5">Branched-chain amino acid transport system substrate-binding protein</fullName>
    </submittedName>
</protein>